<evidence type="ECO:0000313" key="1">
    <source>
        <dbReference type="EMBL" id="MEK8073052.1"/>
    </source>
</evidence>
<protein>
    <recommendedName>
        <fullName evidence="3">Transposase</fullName>
    </recommendedName>
</protein>
<dbReference type="RefSeq" id="WP_341442198.1">
    <property type="nucleotide sequence ID" value="NZ_JBBPCN010000001.1"/>
</dbReference>
<evidence type="ECO:0000313" key="2">
    <source>
        <dbReference type="Proteomes" id="UP001456513"/>
    </source>
</evidence>
<name>A0ABU9D0C6_9NOCA</name>
<organism evidence="1 2">
    <name type="scientific">Rhodococcus navarretei</name>
    <dbReference type="NCBI Taxonomy" id="3128981"/>
    <lineage>
        <taxon>Bacteria</taxon>
        <taxon>Bacillati</taxon>
        <taxon>Actinomycetota</taxon>
        <taxon>Actinomycetes</taxon>
        <taxon>Mycobacteriales</taxon>
        <taxon>Nocardiaceae</taxon>
        <taxon>Rhodococcus</taxon>
    </lineage>
</organism>
<gene>
    <name evidence="1" type="ORF">AABD04_19590</name>
</gene>
<proteinExistence type="predicted"/>
<dbReference type="EMBL" id="JBBPCN010000001">
    <property type="protein sequence ID" value="MEK8073052.1"/>
    <property type="molecule type" value="Genomic_DNA"/>
</dbReference>
<sequence>MAENSDAAQARVFADMLTTEIAAASTRIEESQQLARKAQRVGDSRSHVWHSDEAQTQKKSLYELHRQLDALRNRFPTVDAGSGASI</sequence>
<evidence type="ECO:0008006" key="3">
    <source>
        <dbReference type="Google" id="ProtNLM"/>
    </source>
</evidence>
<comment type="caution">
    <text evidence="1">The sequence shown here is derived from an EMBL/GenBank/DDBJ whole genome shotgun (WGS) entry which is preliminary data.</text>
</comment>
<keyword evidence="2" id="KW-1185">Reference proteome</keyword>
<reference evidence="1 2" key="1">
    <citation type="submission" date="2024-03" db="EMBL/GenBank/DDBJ databases">
        <title>Rhodococcus navarretei sp. nov. and Pseudarthrobacter quantumdoti sp. nov., two new species with the ability to biosynthesize Quantum Dots isolated from soil samples at Union Glacier, Antarctica.</title>
        <authorList>
            <person name="Vargas M."/>
        </authorList>
    </citation>
    <scope>NUCLEOTIDE SEQUENCE [LARGE SCALE GENOMIC DNA]</scope>
    <source>
        <strain evidence="1 2">EXRC-4A-4</strain>
    </source>
</reference>
<dbReference type="Proteomes" id="UP001456513">
    <property type="component" value="Unassembled WGS sequence"/>
</dbReference>
<accession>A0ABU9D0C6</accession>